<evidence type="ECO:0000313" key="6">
    <source>
        <dbReference type="EMBL" id="GAA3668282.1"/>
    </source>
</evidence>
<dbReference type="Gene3D" id="3.30.450.40">
    <property type="match status" value="1"/>
</dbReference>
<evidence type="ECO:0000259" key="5">
    <source>
        <dbReference type="PROSITE" id="PS51078"/>
    </source>
</evidence>
<dbReference type="InterPro" id="IPR029016">
    <property type="entry name" value="GAF-like_dom_sf"/>
</dbReference>
<dbReference type="SUPFAM" id="SSF46785">
    <property type="entry name" value="Winged helix' DNA-binding domain"/>
    <property type="match status" value="1"/>
</dbReference>
<dbReference type="InterPro" id="IPR005471">
    <property type="entry name" value="Tscrpt_reg_IclR_N"/>
</dbReference>
<evidence type="ECO:0000256" key="2">
    <source>
        <dbReference type="ARBA" id="ARBA00023125"/>
    </source>
</evidence>
<dbReference type="PROSITE" id="PS51078">
    <property type="entry name" value="ICLR_ED"/>
    <property type="match status" value="1"/>
</dbReference>
<dbReference type="Proteomes" id="UP001410795">
    <property type="component" value="Unassembled WGS sequence"/>
</dbReference>
<dbReference type="Pfam" id="PF09339">
    <property type="entry name" value="HTH_IclR"/>
    <property type="match status" value="1"/>
</dbReference>
<name>A0ABP7BTP4_9MICO</name>
<dbReference type="RefSeq" id="WP_221858117.1">
    <property type="nucleotide sequence ID" value="NZ_BAAAYV010000025.1"/>
</dbReference>
<dbReference type="Pfam" id="PF01614">
    <property type="entry name" value="IclR_C"/>
    <property type="match status" value="1"/>
</dbReference>
<dbReference type="PROSITE" id="PS51077">
    <property type="entry name" value="HTH_ICLR"/>
    <property type="match status" value="1"/>
</dbReference>
<dbReference type="EMBL" id="BAAAYV010000025">
    <property type="protein sequence ID" value="GAA3668282.1"/>
    <property type="molecule type" value="Genomic_DNA"/>
</dbReference>
<evidence type="ECO:0000256" key="1">
    <source>
        <dbReference type="ARBA" id="ARBA00023015"/>
    </source>
</evidence>
<reference evidence="7" key="1">
    <citation type="journal article" date="2019" name="Int. J. Syst. Evol. Microbiol.">
        <title>The Global Catalogue of Microorganisms (GCM) 10K type strain sequencing project: providing services to taxonomists for standard genome sequencing and annotation.</title>
        <authorList>
            <consortium name="The Broad Institute Genomics Platform"/>
            <consortium name="The Broad Institute Genome Sequencing Center for Infectious Disease"/>
            <person name="Wu L."/>
            <person name="Ma J."/>
        </authorList>
    </citation>
    <scope>NUCLEOTIDE SEQUENCE [LARGE SCALE GENOMIC DNA]</scope>
    <source>
        <strain evidence="7">JCM 16546</strain>
    </source>
</reference>
<sequence>MSDANDSGTVRAVSRALAVIDAFAARGATHLTIADLVRVSGLPRTTVLRLADTLVAERVLQHQDGALTIGPRLALWGMFAEQAWAVPEATRERMADLALETGETVSVYVRSGTRRVAVAQAPGPSALRHVVQVGDRLPLSRGASSMVLLAGAAEPLDDLLATLRADPDLPGFDTAALRMRVAEARERGWAATHGEREPGISGVAVPLLSDPQPVALALGGPTARFTDERVPAFVRALQAAAADIRRTGLPPAATSG</sequence>
<evidence type="ECO:0000256" key="3">
    <source>
        <dbReference type="ARBA" id="ARBA00023163"/>
    </source>
</evidence>
<feature type="domain" description="HTH iclR-type" evidence="4">
    <location>
        <begin position="10"/>
        <end position="71"/>
    </location>
</feature>
<protein>
    <submittedName>
        <fullName evidence="6">IclR family transcriptional regulator</fullName>
    </submittedName>
</protein>
<dbReference type="Gene3D" id="1.10.10.10">
    <property type="entry name" value="Winged helix-like DNA-binding domain superfamily/Winged helix DNA-binding domain"/>
    <property type="match status" value="1"/>
</dbReference>
<evidence type="ECO:0000259" key="4">
    <source>
        <dbReference type="PROSITE" id="PS51077"/>
    </source>
</evidence>
<proteinExistence type="predicted"/>
<dbReference type="SMART" id="SM00346">
    <property type="entry name" value="HTH_ICLR"/>
    <property type="match status" value="1"/>
</dbReference>
<dbReference type="PANTHER" id="PTHR30136:SF39">
    <property type="entry name" value="TRANSCRIPTIONAL REGULATORY PROTEIN"/>
    <property type="match status" value="1"/>
</dbReference>
<feature type="domain" description="IclR-ED" evidence="5">
    <location>
        <begin position="72"/>
        <end position="250"/>
    </location>
</feature>
<dbReference type="PANTHER" id="PTHR30136">
    <property type="entry name" value="HELIX-TURN-HELIX TRANSCRIPTIONAL REGULATOR, ICLR FAMILY"/>
    <property type="match status" value="1"/>
</dbReference>
<keyword evidence="7" id="KW-1185">Reference proteome</keyword>
<comment type="caution">
    <text evidence="6">The sequence shown here is derived from an EMBL/GenBank/DDBJ whole genome shotgun (WGS) entry which is preliminary data.</text>
</comment>
<evidence type="ECO:0000313" key="7">
    <source>
        <dbReference type="Proteomes" id="UP001410795"/>
    </source>
</evidence>
<accession>A0ABP7BTP4</accession>
<dbReference type="InterPro" id="IPR050707">
    <property type="entry name" value="HTH_MetabolicPath_Reg"/>
</dbReference>
<organism evidence="6 7">
    <name type="scientific">Microbacterium marinilacus</name>
    <dbReference type="NCBI Taxonomy" id="415209"/>
    <lineage>
        <taxon>Bacteria</taxon>
        <taxon>Bacillati</taxon>
        <taxon>Actinomycetota</taxon>
        <taxon>Actinomycetes</taxon>
        <taxon>Micrococcales</taxon>
        <taxon>Microbacteriaceae</taxon>
        <taxon>Microbacterium</taxon>
    </lineage>
</organism>
<dbReference type="InterPro" id="IPR036388">
    <property type="entry name" value="WH-like_DNA-bd_sf"/>
</dbReference>
<dbReference type="InterPro" id="IPR014757">
    <property type="entry name" value="Tscrpt_reg_IclR_C"/>
</dbReference>
<keyword evidence="1" id="KW-0805">Transcription regulation</keyword>
<dbReference type="SUPFAM" id="SSF55781">
    <property type="entry name" value="GAF domain-like"/>
    <property type="match status" value="1"/>
</dbReference>
<gene>
    <name evidence="6" type="ORF">GCM10022202_32900</name>
</gene>
<keyword evidence="2" id="KW-0238">DNA-binding</keyword>
<dbReference type="InterPro" id="IPR036390">
    <property type="entry name" value="WH_DNA-bd_sf"/>
</dbReference>
<keyword evidence="3" id="KW-0804">Transcription</keyword>